<dbReference type="Proteomes" id="UP000274429">
    <property type="component" value="Unassembled WGS sequence"/>
</dbReference>
<feature type="coiled-coil region" evidence="1">
    <location>
        <begin position="141"/>
        <end position="175"/>
    </location>
</feature>
<evidence type="ECO:0000313" key="2">
    <source>
        <dbReference type="EMBL" id="VDM25888.1"/>
    </source>
</evidence>
<dbReference type="WBParaSite" id="TTAC_0000493901-mRNA-1">
    <property type="protein sequence ID" value="TTAC_0000493901-mRNA-1"/>
    <property type="gene ID" value="TTAC_0000493901"/>
</dbReference>
<sequence length="243" mass="27096">MCFSLQRAEKSRLEERVYLQEREINRLRGRLADQRSAHPPDPRFWPVITTTAPTGKPPFLPLLYLSFWINDIFKKVVKSSFTAASSLFNTYSTCDDIEYIIRLGNSCFILNYGGLAPFVGSVLLGIRGDCCLESQTSAVSAKPSSATVEKARERLKALEQESVNLEESLGKWKEEIFAAIPIPKVTVEGVAKRIQPTSSTLLRSGFSTAYLSNFRTASSVPMLGQFPPSWPVPFLVSGYCAYH</sequence>
<gene>
    <name evidence="2" type="ORF">TTAC_LOCUS4924</name>
</gene>
<reference evidence="4" key="1">
    <citation type="submission" date="2017-02" db="UniProtKB">
        <authorList>
            <consortium name="WormBaseParasite"/>
        </authorList>
    </citation>
    <scope>IDENTIFICATION</scope>
</reference>
<dbReference type="AlphaFoldDB" id="A0A0R3WVZ9"/>
<proteinExistence type="predicted"/>
<evidence type="ECO:0000256" key="1">
    <source>
        <dbReference type="SAM" id="Coils"/>
    </source>
</evidence>
<keyword evidence="1" id="KW-0175">Coiled coil</keyword>
<accession>A0A0R3WVZ9</accession>
<keyword evidence="3" id="KW-1185">Reference proteome</keyword>
<reference evidence="2 3" key="2">
    <citation type="submission" date="2018-11" db="EMBL/GenBank/DDBJ databases">
        <authorList>
            <consortium name="Pathogen Informatics"/>
        </authorList>
    </citation>
    <scope>NUCLEOTIDE SEQUENCE [LARGE SCALE GENOMIC DNA]</scope>
</reference>
<evidence type="ECO:0000313" key="4">
    <source>
        <dbReference type="WBParaSite" id="TTAC_0000493901-mRNA-1"/>
    </source>
</evidence>
<organism evidence="4">
    <name type="scientific">Hydatigena taeniaeformis</name>
    <name type="common">Feline tapeworm</name>
    <name type="synonym">Taenia taeniaeformis</name>
    <dbReference type="NCBI Taxonomy" id="6205"/>
    <lineage>
        <taxon>Eukaryota</taxon>
        <taxon>Metazoa</taxon>
        <taxon>Spiralia</taxon>
        <taxon>Lophotrochozoa</taxon>
        <taxon>Platyhelminthes</taxon>
        <taxon>Cestoda</taxon>
        <taxon>Eucestoda</taxon>
        <taxon>Cyclophyllidea</taxon>
        <taxon>Taeniidae</taxon>
        <taxon>Hydatigera</taxon>
    </lineage>
</organism>
<protein>
    <submittedName>
        <fullName evidence="4">Myosin heavy chain-related</fullName>
    </submittedName>
</protein>
<name>A0A0R3WVZ9_HYDTA</name>
<dbReference type="EMBL" id="UYWX01005680">
    <property type="protein sequence ID" value="VDM25888.1"/>
    <property type="molecule type" value="Genomic_DNA"/>
</dbReference>
<evidence type="ECO:0000313" key="3">
    <source>
        <dbReference type="Proteomes" id="UP000274429"/>
    </source>
</evidence>